<dbReference type="PIRSF" id="PIRSF037420">
    <property type="entry name" value="PQQ_syn_pqqE"/>
    <property type="match status" value="1"/>
</dbReference>
<dbReference type="InterPro" id="IPR050377">
    <property type="entry name" value="Radical_SAM_PqqE_MftC-like"/>
</dbReference>
<dbReference type="InterPro" id="IPR034391">
    <property type="entry name" value="AdoMet-like_SPASM_containing"/>
</dbReference>
<dbReference type="GO" id="GO:0006783">
    <property type="term" value="P:heme biosynthetic process"/>
    <property type="evidence" value="ECO:0007669"/>
    <property type="project" value="TreeGrafter"/>
</dbReference>
<evidence type="ECO:0000256" key="10">
    <source>
        <dbReference type="ARBA" id="ARBA00056787"/>
    </source>
</evidence>
<dbReference type="Pfam" id="PF04055">
    <property type="entry name" value="Radical_SAM"/>
    <property type="match status" value="1"/>
</dbReference>
<dbReference type="SUPFAM" id="SSF102114">
    <property type="entry name" value="Radical SAM enzymes"/>
    <property type="match status" value="1"/>
</dbReference>
<dbReference type="SFLD" id="SFLDG01385">
    <property type="entry name" value="heme_carboxy_lyase_like"/>
    <property type="match status" value="1"/>
</dbReference>
<dbReference type="InterPro" id="IPR034480">
    <property type="entry name" value="Heme_synthase-like"/>
</dbReference>
<dbReference type="Proteomes" id="UP000244792">
    <property type="component" value="Chromosome"/>
</dbReference>
<dbReference type="GO" id="GO:0051539">
    <property type="term" value="F:4 iron, 4 sulfur cluster binding"/>
    <property type="evidence" value="ECO:0007669"/>
    <property type="project" value="UniProtKB-KW"/>
</dbReference>
<evidence type="ECO:0000256" key="3">
    <source>
        <dbReference type="ARBA" id="ARBA00022691"/>
    </source>
</evidence>
<evidence type="ECO:0000256" key="8">
    <source>
        <dbReference type="ARBA" id="ARBA00023239"/>
    </source>
</evidence>
<dbReference type="InterPro" id="IPR013785">
    <property type="entry name" value="Aldolase_TIM"/>
</dbReference>
<dbReference type="PROSITE" id="PS51918">
    <property type="entry name" value="RADICAL_SAM"/>
    <property type="match status" value="1"/>
</dbReference>
<evidence type="ECO:0000313" key="13">
    <source>
        <dbReference type="EMBL" id="AWB10534.1"/>
    </source>
</evidence>
<comment type="cofactor">
    <cofactor evidence="1">
        <name>[4Fe-4S] cluster</name>
        <dbReference type="ChEBI" id="CHEBI:49883"/>
    </cofactor>
</comment>
<evidence type="ECO:0000256" key="2">
    <source>
        <dbReference type="ARBA" id="ARBA00022485"/>
    </source>
</evidence>
<keyword evidence="4" id="KW-0479">Metal-binding</keyword>
<keyword evidence="6" id="KW-0408">Iron</keyword>
<dbReference type="PANTHER" id="PTHR11228">
    <property type="entry name" value="RADICAL SAM DOMAIN PROTEIN"/>
    <property type="match status" value="1"/>
</dbReference>
<dbReference type="SFLD" id="SFLDG01386">
    <property type="entry name" value="main_SPASM_domain-containing"/>
    <property type="match status" value="1"/>
</dbReference>
<evidence type="ECO:0000256" key="9">
    <source>
        <dbReference type="ARBA" id="ARBA00023462"/>
    </source>
</evidence>
<dbReference type="OrthoDB" id="9808591at2"/>
<evidence type="ECO:0000256" key="6">
    <source>
        <dbReference type="ARBA" id="ARBA00023004"/>
    </source>
</evidence>
<evidence type="ECO:0000256" key="11">
    <source>
        <dbReference type="ARBA" id="ARBA00073867"/>
    </source>
</evidence>
<dbReference type="EMBL" id="CP020921">
    <property type="protein sequence ID" value="AWB10534.1"/>
    <property type="molecule type" value="Genomic_DNA"/>
</dbReference>
<dbReference type="AlphaFoldDB" id="A0A2R4W1D3"/>
<dbReference type="SFLD" id="SFLDG01387">
    <property type="entry name" value="BtrN-like_SPASM_domain_contain"/>
    <property type="match status" value="1"/>
</dbReference>
<dbReference type="Gene3D" id="3.20.20.70">
    <property type="entry name" value="Aldolase class I"/>
    <property type="match status" value="1"/>
</dbReference>
<dbReference type="PANTHER" id="PTHR11228:SF7">
    <property type="entry name" value="PQQA PEPTIDE CYCLASE"/>
    <property type="match status" value="1"/>
</dbReference>
<evidence type="ECO:0000313" key="14">
    <source>
        <dbReference type="Proteomes" id="UP000244792"/>
    </source>
</evidence>
<feature type="domain" description="Radical SAM core" evidence="12">
    <location>
        <begin position="37"/>
        <end position="246"/>
    </location>
</feature>
<dbReference type="InterPro" id="IPR017200">
    <property type="entry name" value="PqqE-like"/>
</dbReference>
<dbReference type="SFLD" id="SFLDS00029">
    <property type="entry name" value="Radical_SAM"/>
    <property type="match status" value="1"/>
</dbReference>
<evidence type="ECO:0000256" key="1">
    <source>
        <dbReference type="ARBA" id="ARBA00001966"/>
    </source>
</evidence>
<protein>
    <recommendedName>
        <fullName evidence="11">Pre-heme d1 synthase</fullName>
    </recommendedName>
</protein>
<evidence type="ECO:0000256" key="4">
    <source>
        <dbReference type="ARBA" id="ARBA00022723"/>
    </source>
</evidence>
<dbReference type="SFLD" id="SFLDG01067">
    <property type="entry name" value="SPASM/twitch_domain_containing"/>
    <property type="match status" value="1"/>
</dbReference>
<dbReference type="CDD" id="cd21123">
    <property type="entry name" value="SPASM_MftC-like"/>
    <property type="match status" value="1"/>
</dbReference>
<dbReference type="SMART" id="SM00729">
    <property type="entry name" value="Elp3"/>
    <property type="match status" value="1"/>
</dbReference>
<sequence length="390" mass="44075">MIGFTKLLCGKATVSDVIKERDKKVSTKDPKLLQFTTENRPLVVWNVTKACNLKCKHCYINAGEKVSNELSTEEAKALIDDLSVLGTPVLLFSGGEPLLREDIFELADYAFSKNIRPVLSSNGTLITEDIAKKLKDGHFQYVGISLDGLEKIHDEFRGVEGAFRKSVEGIKNCLKIGLKSGVRFTVNKMNFKDLPAVLDFVAENNIPRFCMYHLVYSGRGKDMLDLDLTKEQNVELFNILVKKTIEFDKKGIDLEILTTDNHADGIALYLYLTSNNPDKADEIKELLKMHGGCSAGTKFANIDNEGNVHPCQFWLHYNLGNVRERPFSQIWTDENEPLLKKLRNKEKYLKGICGECKYNYLCGGCRIRAEVVHGDIMQEDPACYIDKLEF</sequence>
<evidence type="ECO:0000256" key="7">
    <source>
        <dbReference type="ARBA" id="ARBA00023014"/>
    </source>
</evidence>
<comment type="similarity">
    <text evidence="9">Belongs to the radical SAM superfamily.</text>
</comment>
<reference evidence="13 14" key="1">
    <citation type="submission" date="2017-04" db="EMBL/GenBank/DDBJ databases">
        <title>Genomic insights into metabolism of Thermodesulfobium acidiphilum.</title>
        <authorList>
            <person name="Toshchakov S.V."/>
            <person name="Frolov E.N."/>
            <person name="Kublanov I.V."/>
            <person name="Samarov N.I."/>
            <person name="Novikov A."/>
            <person name="Lebedinsky A.V."/>
            <person name="Bonch-Osmolovskaya E.A."/>
            <person name="Chernyh N.A."/>
        </authorList>
    </citation>
    <scope>NUCLEOTIDE SEQUENCE [LARGE SCALE GENOMIC DNA]</scope>
    <source>
        <strain evidence="13 14">3127-1</strain>
    </source>
</reference>
<keyword evidence="2" id="KW-0004">4Fe-4S</keyword>
<organism evidence="13 14">
    <name type="scientific">Thermodesulfobium acidiphilum</name>
    <dbReference type="NCBI Taxonomy" id="1794699"/>
    <lineage>
        <taxon>Bacteria</taxon>
        <taxon>Pseudomonadati</taxon>
        <taxon>Thermodesulfobiota</taxon>
        <taxon>Thermodesulfobiia</taxon>
        <taxon>Thermodesulfobiales</taxon>
        <taxon>Thermodesulfobiaceae</taxon>
        <taxon>Thermodesulfobium</taxon>
    </lineage>
</organism>
<dbReference type="InterPro" id="IPR007197">
    <property type="entry name" value="rSAM"/>
</dbReference>
<dbReference type="FunFam" id="3.20.20.70:FF:000188">
    <property type="entry name" value="Mycofactocin radical SAM maturase MftC"/>
    <property type="match status" value="1"/>
</dbReference>
<keyword evidence="5" id="KW-0560">Oxidoreductase</keyword>
<dbReference type="InterPro" id="IPR058240">
    <property type="entry name" value="rSAM_sf"/>
</dbReference>
<proteinExistence type="inferred from homology"/>
<dbReference type="NCBIfam" id="TIGR04085">
    <property type="entry name" value="rSAM_more_4Fe4S"/>
    <property type="match status" value="1"/>
</dbReference>
<dbReference type="KEGG" id="taci:TDSAC_1191"/>
<comment type="function">
    <text evidence="10">Involved in heme d1 biosynthesis. Radical SAM enzyme that catalyzes the removal of two propionate side chains from the intermediate 12,18-didecarboxysiroheme (DDSH) and may introduce the keto functions on rings A and B, yielding the heme d1 precursor dihydro-heme d1.</text>
</comment>
<dbReference type="Pfam" id="PF13186">
    <property type="entry name" value="SPASM"/>
    <property type="match status" value="1"/>
</dbReference>
<evidence type="ECO:0000259" key="12">
    <source>
        <dbReference type="PROSITE" id="PS51918"/>
    </source>
</evidence>
<dbReference type="InterPro" id="IPR006638">
    <property type="entry name" value="Elp3/MiaA/NifB-like_rSAM"/>
</dbReference>
<keyword evidence="8" id="KW-0456">Lyase</keyword>
<keyword evidence="7" id="KW-0411">Iron-sulfur</keyword>
<dbReference type="GO" id="GO:0046872">
    <property type="term" value="F:metal ion binding"/>
    <property type="evidence" value="ECO:0007669"/>
    <property type="project" value="UniProtKB-KW"/>
</dbReference>
<gene>
    <name evidence="13" type="ORF">TDSAC_1191</name>
</gene>
<keyword evidence="14" id="KW-1185">Reference proteome</keyword>
<dbReference type="GO" id="GO:0003824">
    <property type="term" value="F:catalytic activity"/>
    <property type="evidence" value="ECO:0007669"/>
    <property type="project" value="InterPro"/>
</dbReference>
<dbReference type="InterPro" id="IPR023885">
    <property type="entry name" value="4Fe4S-binding_SPASM_dom"/>
</dbReference>
<accession>A0A2R4W1D3</accession>
<keyword evidence="3" id="KW-0949">S-adenosyl-L-methionine</keyword>
<dbReference type="CDD" id="cd01335">
    <property type="entry name" value="Radical_SAM"/>
    <property type="match status" value="1"/>
</dbReference>
<evidence type="ECO:0000256" key="5">
    <source>
        <dbReference type="ARBA" id="ARBA00023002"/>
    </source>
</evidence>
<name>A0A2R4W1D3_THEAF</name>
<dbReference type="RefSeq" id="WP_108309327.1">
    <property type="nucleotide sequence ID" value="NZ_CP020921.1"/>
</dbReference>